<evidence type="ECO:0008006" key="5">
    <source>
        <dbReference type="Google" id="ProtNLM"/>
    </source>
</evidence>
<dbReference type="Proteomes" id="UP001060771">
    <property type="component" value="Chromosome"/>
</dbReference>
<dbReference type="EMBL" id="AP026830">
    <property type="protein sequence ID" value="BDR91646.1"/>
    <property type="molecule type" value="Genomic_DNA"/>
</dbReference>
<reference evidence="4" key="3">
    <citation type="submission" date="2022-09" db="EMBL/GenBank/DDBJ databases">
        <title>Complete genome sequence of Vulcanisaeta souniana.</title>
        <authorList>
            <person name="Kato S."/>
            <person name="Itoh T."/>
            <person name="Ohkuma M."/>
        </authorList>
    </citation>
    <scope>NUCLEOTIDE SEQUENCE [LARGE SCALE GENOMIC DNA]</scope>
    <source>
        <strain evidence="4">JCM 11219</strain>
    </source>
</reference>
<reference evidence="1" key="4">
    <citation type="journal article" date="2023" name="Microbiol. Resour. Announc.">
        <title>Complete Genome Sequence of Vulcanisaeta souniana Strain IC-059, a Hyperthermophilic Archaeon Isolated from Hot Spring Water in Japan.</title>
        <authorList>
            <person name="Kato S."/>
            <person name="Itoh T."/>
            <person name="Wu L."/>
            <person name="Ma J."/>
            <person name="Ohkuma M."/>
        </authorList>
    </citation>
    <scope>NUCLEOTIDE SEQUENCE</scope>
    <source>
        <strain evidence="1">JCM 11219</strain>
    </source>
</reference>
<evidence type="ECO:0000313" key="1">
    <source>
        <dbReference type="EMBL" id="BDR91646.1"/>
    </source>
</evidence>
<evidence type="ECO:0000313" key="4">
    <source>
        <dbReference type="Proteomes" id="UP001060771"/>
    </source>
</evidence>
<dbReference type="Pfam" id="PF05942">
    <property type="entry name" value="PaREP1"/>
    <property type="match status" value="1"/>
</dbReference>
<protein>
    <recommendedName>
        <fullName evidence="5">PaREP1 family protein</fullName>
    </recommendedName>
</protein>
<gene>
    <name evidence="2" type="ORF">GCM10007112_05540</name>
    <name evidence="1" type="ORF">Vsou_07390</name>
</gene>
<evidence type="ECO:0000313" key="2">
    <source>
        <dbReference type="EMBL" id="GGI71648.1"/>
    </source>
</evidence>
<dbReference type="InterPro" id="IPR010268">
    <property type="entry name" value="PaREP1"/>
</dbReference>
<dbReference type="RefSeq" id="WP_188602560.1">
    <property type="nucleotide sequence ID" value="NZ_AP026830.1"/>
</dbReference>
<reference evidence="2" key="1">
    <citation type="journal article" date="2014" name="Int. J. Syst. Evol. Microbiol.">
        <title>Complete genome sequence of Corynebacterium casei LMG S-19264T (=DSM 44701T), isolated from a smear-ripened cheese.</title>
        <authorList>
            <consortium name="US DOE Joint Genome Institute (JGI-PGF)"/>
            <person name="Walter F."/>
            <person name="Albersmeier A."/>
            <person name="Kalinowski J."/>
            <person name="Ruckert C."/>
        </authorList>
    </citation>
    <scope>NUCLEOTIDE SEQUENCE</scope>
    <source>
        <strain evidence="2">JCM 11219</strain>
    </source>
</reference>
<dbReference type="AlphaFoldDB" id="A0A830E7N5"/>
<accession>A0A830E7N5</accession>
<proteinExistence type="predicted"/>
<evidence type="ECO:0000313" key="3">
    <source>
        <dbReference type="Proteomes" id="UP000657075"/>
    </source>
</evidence>
<reference evidence="2" key="2">
    <citation type="submission" date="2020-09" db="EMBL/GenBank/DDBJ databases">
        <authorList>
            <person name="Sun Q."/>
            <person name="Ohkuma M."/>
        </authorList>
    </citation>
    <scope>NUCLEOTIDE SEQUENCE</scope>
    <source>
        <strain evidence="2">JCM 11219</strain>
    </source>
</reference>
<dbReference type="Proteomes" id="UP000657075">
    <property type="component" value="Unassembled WGS sequence"/>
</dbReference>
<dbReference type="OrthoDB" id="37218at2157"/>
<sequence length="183" mass="21043">MDAETLERPLPKPTMEDYINARLLESLIEAKLSTEFLSKGLIRDASGKAFQAWRALLAALLRLELSNLLKVAKTEEKRNWLVNRAVPRVPTTRMKALSQILEEIGYVGIYFATSTALELHDYQHNGPDPDMAMSKYRNRQEAAVAVINLIKELMRRIEELKPRIKWSDDLESAFKALKESRCW</sequence>
<dbReference type="GeneID" id="76206292"/>
<organism evidence="2 3">
    <name type="scientific">Vulcanisaeta souniana JCM 11219</name>
    <dbReference type="NCBI Taxonomy" id="1293586"/>
    <lineage>
        <taxon>Archaea</taxon>
        <taxon>Thermoproteota</taxon>
        <taxon>Thermoprotei</taxon>
        <taxon>Thermoproteales</taxon>
        <taxon>Thermoproteaceae</taxon>
        <taxon>Vulcanisaeta</taxon>
    </lineage>
</organism>
<keyword evidence="4" id="KW-1185">Reference proteome</keyword>
<name>A0A830E7N5_9CREN</name>
<dbReference type="EMBL" id="BMNM01000001">
    <property type="protein sequence ID" value="GGI71648.1"/>
    <property type="molecule type" value="Genomic_DNA"/>
</dbReference>